<dbReference type="Pfam" id="PF01408">
    <property type="entry name" value="GFO_IDH_MocA"/>
    <property type="match status" value="1"/>
</dbReference>
<evidence type="ECO:0000313" key="2">
    <source>
        <dbReference type="EMBL" id="QNN60900.1"/>
    </source>
</evidence>
<keyword evidence="3" id="KW-1185">Reference proteome</keyword>
<proteinExistence type="predicted"/>
<dbReference type="Proteomes" id="UP000515928">
    <property type="component" value="Chromosome"/>
</dbReference>
<name>A0A7G9RZ75_9FIRM</name>
<dbReference type="InterPro" id="IPR000683">
    <property type="entry name" value="Gfo/Idh/MocA-like_OxRdtase_N"/>
</dbReference>
<reference evidence="2 3" key="1">
    <citation type="submission" date="2020-08" db="EMBL/GenBank/DDBJ databases">
        <title>Genome sequence of Erysipelothrix inopinata DSM 15511T.</title>
        <authorList>
            <person name="Hyun D.-W."/>
            <person name="Bae J.-W."/>
        </authorList>
    </citation>
    <scope>NUCLEOTIDE SEQUENCE [LARGE SCALE GENOMIC DNA]</scope>
    <source>
        <strain evidence="2 3">DSM 15511</strain>
    </source>
</reference>
<dbReference type="KEGG" id="eio:H9L01_00545"/>
<sequence>MQTKRPYRIGIVGADTSHVSAFVEYIIHDNRFRRRFEIAGVVDDQRGTRQFYNNRRSQILESLPKDIRVTNKMDLEGVDAWWILAGDAETHYDLLNNLPETHKPIFIDKPIAYSYNDFKRICQLTKDKDLRVYSSSTLRFASFMTHAYAHFDLADSIEIEGPLTFVDEIPEYHWYGIHCLEMVFVLSSEVKIERLEITDDEEYLYGTVSNKPFKIRWIKVGDPNFKIRLDNREFALNESLYEGLIHVLCEAIESDTTPVSLDTTGRIMKALDQINDMRTEALEKLS</sequence>
<evidence type="ECO:0000259" key="1">
    <source>
        <dbReference type="Pfam" id="PF01408"/>
    </source>
</evidence>
<feature type="domain" description="Gfo/Idh/MocA-like oxidoreductase N-terminal" evidence="1">
    <location>
        <begin position="8"/>
        <end position="133"/>
    </location>
</feature>
<dbReference type="InterPro" id="IPR036291">
    <property type="entry name" value="NAD(P)-bd_dom_sf"/>
</dbReference>
<protein>
    <submittedName>
        <fullName evidence="2">Gfo/Idh/MocA family oxidoreductase</fullName>
    </submittedName>
</protein>
<accession>A0A7G9RZ75</accession>
<organism evidence="2 3">
    <name type="scientific">Erysipelothrix inopinata</name>
    <dbReference type="NCBI Taxonomy" id="225084"/>
    <lineage>
        <taxon>Bacteria</taxon>
        <taxon>Bacillati</taxon>
        <taxon>Bacillota</taxon>
        <taxon>Erysipelotrichia</taxon>
        <taxon>Erysipelotrichales</taxon>
        <taxon>Erysipelotrichaceae</taxon>
        <taxon>Erysipelothrix</taxon>
    </lineage>
</organism>
<gene>
    <name evidence="2" type="ORF">H9L01_00545</name>
</gene>
<dbReference type="AlphaFoldDB" id="A0A7G9RZ75"/>
<dbReference type="Gene3D" id="3.40.50.720">
    <property type="entry name" value="NAD(P)-binding Rossmann-like Domain"/>
    <property type="match status" value="1"/>
</dbReference>
<dbReference type="EMBL" id="CP060715">
    <property type="protein sequence ID" value="QNN60900.1"/>
    <property type="molecule type" value="Genomic_DNA"/>
</dbReference>
<dbReference type="GO" id="GO:0000166">
    <property type="term" value="F:nucleotide binding"/>
    <property type="evidence" value="ECO:0007669"/>
    <property type="project" value="InterPro"/>
</dbReference>
<dbReference type="RefSeq" id="WP_187534020.1">
    <property type="nucleotide sequence ID" value="NZ_CBCSHU010000009.1"/>
</dbReference>
<dbReference type="SUPFAM" id="SSF51735">
    <property type="entry name" value="NAD(P)-binding Rossmann-fold domains"/>
    <property type="match status" value="1"/>
</dbReference>
<evidence type="ECO:0000313" key="3">
    <source>
        <dbReference type="Proteomes" id="UP000515928"/>
    </source>
</evidence>